<dbReference type="Proteomes" id="UP000183567">
    <property type="component" value="Unassembled WGS sequence"/>
</dbReference>
<gene>
    <name evidence="1" type="ORF">AZE42_11239</name>
</gene>
<reference evidence="1 2" key="1">
    <citation type="submission" date="2016-03" db="EMBL/GenBank/DDBJ databases">
        <title>Comparative genomics of the ectomycorrhizal sister species Rhizopogon vinicolor and Rhizopogon vesiculosus (Basidiomycota: Boletales) reveals a divergence of the mating type B locus.</title>
        <authorList>
            <person name="Mujic A.B."/>
            <person name="Kuo A."/>
            <person name="Tritt A."/>
            <person name="Lipzen A."/>
            <person name="Chen C."/>
            <person name="Johnson J."/>
            <person name="Sharma A."/>
            <person name="Barry K."/>
            <person name="Grigoriev I.V."/>
            <person name="Spatafora J.W."/>
        </authorList>
    </citation>
    <scope>NUCLEOTIDE SEQUENCE [LARGE SCALE GENOMIC DNA]</scope>
    <source>
        <strain evidence="1 2">AM-OR11-056</strain>
    </source>
</reference>
<sequence>MATDLRERLGTMATANMAKSVAGKNISNLHPGLNPIFFNLCGIDVNEHDTNKKD</sequence>
<organism evidence="1 2">
    <name type="scientific">Rhizopogon vesiculosus</name>
    <dbReference type="NCBI Taxonomy" id="180088"/>
    <lineage>
        <taxon>Eukaryota</taxon>
        <taxon>Fungi</taxon>
        <taxon>Dikarya</taxon>
        <taxon>Basidiomycota</taxon>
        <taxon>Agaricomycotina</taxon>
        <taxon>Agaricomycetes</taxon>
        <taxon>Agaricomycetidae</taxon>
        <taxon>Boletales</taxon>
        <taxon>Suillineae</taxon>
        <taxon>Rhizopogonaceae</taxon>
        <taxon>Rhizopogon</taxon>
    </lineage>
</organism>
<proteinExistence type="predicted"/>
<dbReference type="EMBL" id="LVVM01001210">
    <property type="protein sequence ID" value="OJA19037.1"/>
    <property type="molecule type" value="Genomic_DNA"/>
</dbReference>
<name>A0A1J8QDK9_9AGAM</name>
<evidence type="ECO:0000313" key="1">
    <source>
        <dbReference type="EMBL" id="OJA19037.1"/>
    </source>
</evidence>
<comment type="caution">
    <text evidence="1">The sequence shown here is derived from an EMBL/GenBank/DDBJ whole genome shotgun (WGS) entry which is preliminary data.</text>
</comment>
<accession>A0A1J8QDK9</accession>
<dbReference type="OrthoDB" id="2639558at2759"/>
<evidence type="ECO:0000313" key="2">
    <source>
        <dbReference type="Proteomes" id="UP000183567"/>
    </source>
</evidence>
<keyword evidence="2" id="KW-1185">Reference proteome</keyword>
<protein>
    <submittedName>
        <fullName evidence="1">Uncharacterized protein</fullName>
    </submittedName>
</protein>
<dbReference type="AlphaFoldDB" id="A0A1J8QDK9"/>